<sequence length="744" mass="83960">MRRSPADRRHDRLVKLRDAIWEKDTYRKERAAKLEDITHAAYMTELPSSRLPPGQEDDEKRYGCTIPRDELGRGSVLQYIVRVDAKPEHRNSLPPIGQTVQLVITGVEYSPRPPPDIGETPEERAERLAMDLHKVLRDQADRIWALTGEMEHRIKEVNNGGKVDPKLGNVQAMREFLEAGVKEYRGPMIASLVRLITIVPDTFVDKTSYAEHLLETRALRDDLEDREWIDVLTELCLEIDAKERQEVLEAEAGPVIWHAVRINTPNVVDNSSDAFFLASLPHERRWVEGHLEPSYSALGRERVWFTGFIAPPMRVKVPDVGPSLVKNPDKKVEVLVRWEPSNNTTREESDAMSRMAHADDPLQRAQWSYAESFLTDKTVDFTQALPGLDISSFDPSVRPSMVGVTEAPAGIWLVEGSQGPDRTVLATTIAAQACTGKFVVPKIIEPEKITSANTAKKDVHDDDADSESDPSGERWILSPDIEITPPPVMIHGDPPVFWYGRVVHVYSWRAELFALEDDPKTTKTSDSPISQTEESIITAAHVRQGPLDDPYSLSSLTRAAIDARSKRDPGNIASQWRDILRWKTEAHHSFESSAGEFRQMSKELMLDTLEKAKIIVGTTVSLGQLGQRWEQSRSRLIIIIDEVDRIPEPSFWIAPSRFAGPIIAFGASSKNLHEGKGKHSMRGPQPKLSILHRAAYWGARISRLNTEGGNDQARDEDSRSFLERKPHYWHFYLSTTCFKLLSST</sequence>
<evidence type="ECO:0000313" key="3">
    <source>
        <dbReference type="Proteomes" id="UP000770015"/>
    </source>
</evidence>
<keyword evidence="3" id="KW-1185">Reference proteome</keyword>
<dbReference type="Gene3D" id="3.40.50.300">
    <property type="entry name" value="P-loop containing nucleotide triphosphate hydrolases"/>
    <property type="match status" value="1"/>
</dbReference>
<accession>A0A9P8V910</accession>
<evidence type="ECO:0000256" key="1">
    <source>
        <dbReference type="SAM" id="MobiDB-lite"/>
    </source>
</evidence>
<reference evidence="2" key="1">
    <citation type="journal article" date="2021" name="Nat. Commun.">
        <title>Genetic determinants of endophytism in the Arabidopsis root mycobiome.</title>
        <authorList>
            <person name="Mesny F."/>
            <person name="Miyauchi S."/>
            <person name="Thiergart T."/>
            <person name="Pickel B."/>
            <person name="Atanasova L."/>
            <person name="Karlsson M."/>
            <person name="Huettel B."/>
            <person name="Barry K.W."/>
            <person name="Haridas S."/>
            <person name="Chen C."/>
            <person name="Bauer D."/>
            <person name="Andreopoulos W."/>
            <person name="Pangilinan J."/>
            <person name="LaButti K."/>
            <person name="Riley R."/>
            <person name="Lipzen A."/>
            <person name="Clum A."/>
            <person name="Drula E."/>
            <person name="Henrissat B."/>
            <person name="Kohler A."/>
            <person name="Grigoriev I.V."/>
            <person name="Martin F.M."/>
            <person name="Hacquard S."/>
        </authorList>
    </citation>
    <scope>NUCLEOTIDE SEQUENCE</scope>
    <source>
        <strain evidence="2">MPI-SDFR-AT-0117</strain>
    </source>
</reference>
<feature type="region of interest" description="Disordered" evidence="1">
    <location>
        <begin position="454"/>
        <end position="478"/>
    </location>
</feature>
<gene>
    <name evidence="2" type="ORF">F5X68DRAFT_242805</name>
</gene>
<dbReference type="EMBL" id="JAGSXJ010000018">
    <property type="protein sequence ID" value="KAH6682192.1"/>
    <property type="molecule type" value="Genomic_DNA"/>
</dbReference>
<protein>
    <submittedName>
        <fullName evidence="2">Uncharacterized protein</fullName>
    </submittedName>
</protein>
<evidence type="ECO:0000313" key="2">
    <source>
        <dbReference type="EMBL" id="KAH6682192.1"/>
    </source>
</evidence>
<dbReference type="InterPro" id="IPR027417">
    <property type="entry name" value="P-loop_NTPase"/>
</dbReference>
<organism evidence="2 3">
    <name type="scientific">Plectosphaerella plurivora</name>
    <dbReference type="NCBI Taxonomy" id="936078"/>
    <lineage>
        <taxon>Eukaryota</taxon>
        <taxon>Fungi</taxon>
        <taxon>Dikarya</taxon>
        <taxon>Ascomycota</taxon>
        <taxon>Pezizomycotina</taxon>
        <taxon>Sordariomycetes</taxon>
        <taxon>Hypocreomycetidae</taxon>
        <taxon>Glomerellales</taxon>
        <taxon>Plectosphaerellaceae</taxon>
        <taxon>Plectosphaerella</taxon>
    </lineage>
</organism>
<dbReference type="AlphaFoldDB" id="A0A9P8V910"/>
<comment type="caution">
    <text evidence="2">The sequence shown here is derived from an EMBL/GenBank/DDBJ whole genome shotgun (WGS) entry which is preliminary data.</text>
</comment>
<feature type="compositionally biased region" description="Acidic residues" evidence="1">
    <location>
        <begin position="461"/>
        <end position="470"/>
    </location>
</feature>
<dbReference type="Proteomes" id="UP000770015">
    <property type="component" value="Unassembled WGS sequence"/>
</dbReference>
<proteinExistence type="predicted"/>
<name>A0A9P8V910_9PEZI</name>